<dbReference type="PROSITE" id="PS51125">
    <property type="entry name" value="NHL"/>
    <property type="match status" value="1"/>
</dbReference>
<dbReference type="PROSITE" id="PS50181">
    <property type="entry name" value="FBOX"/>
    <property type="match status" value="1"/>
</dbReference>
<dbReference type="InterPro" id="IPR011042">
    <property type="entry name" value="6-blade_b-propeller_TolB-like"/>
</dbReference>
<evidence type="ECO:0000259" key="3">
    <source>
        <dbReference type="PROSITE" id="PS50181"/>
    </source>
</evidence>
<dbReference type="EMBL" id="CAJNOT010000996">
    <property type="protein sequence ID" value="CAF1124826.1"/>
    <property type="molecule type" value="Genomic_DNA"/>
</dbReference>
<protein>
    <recommendedName>
        <fullName evidence="3">F-box domain-containing protein</fullName>
    </recommendedName>
</protein>
<dbReference type="Gene3D" id="2.120.10.30">
    <property type="entry name" value="TolB, C-terminal domain"/>
    <property type="match status" value="1"/>
</dbReference>
<dbReference type="Gene3D" id="3.80.10.10">
    <property type="entry name" value="Ribonuclease Inhibitor"/>
    <property type="match status" value="1"/>
</dbReference>
<dbReference type="Pfam" id="PF01436">
    <property type="entry name" value="NHL"/>
    <property type="match status" value="1"/>
</dbReference>
<name>A0A814QVJ2_9BILA</name>
<dbReference type="InterPro" id="IPR001810">
    <property type="entry name" value="F-box_dom"/>
</dbReference>
<dbReference type="AlphaFoldDB" id="A0A814QVJ2"/>
<comment type="caution">
    <text evidence="4">The sequence shown here is derived from an EMBL/GenBank/DDBJ whole genome shotgun (WGS) entry which is preliminary data.</text>
</comment>
<organism evidence="4 5">
    <name type="scientific">Rotaria sordida</name>
    <dbReference type="NCBI Taxonomy" id="392033"/>
    <lineage>
        <taxon>Eukaryota</taxon>
        <taxon>Metazoa</taxon>
        <taxon>Spiralia</taxon>
        <taxon>Gnathifera</taxon>
        <taxon>Rotifera</taxon>
        <taxon>Eurotatoria</taxon>
        <taxon>Bdelloidea</taxon>
        <taxon>Philodinida</taxon>
        <taxon>Philodinidae</taxon>
        <taxon>Rotaria</taxon>
    </lineage>
</organism>
<proteinExistence type="predicted"/>
<feature type="domain" description="F-box" evidence="3">
    <location>
        <begin position="9"/>
        <end position="57"/>
    </location>
</feature>
<feature type="repeat" description="NHL" evidence="2">
    <location>
        <begin position="521"/>
        <end position="551"/>
    </location>
</feature>
<dbReference type="InterPro" id="IPR001258">
    <property type="entry name" value="NHL_repeat"/>
</dbReference>
<dbReference type="InterPro" id="IPR032675">
    <property type="entry name" value="LRR_dom_sf"/>
</dbReference>
<reference evidence="4" key="1">
    <citation type="submission" date="2021-02" db="EMBL/GenBank/DDBJ databases">
        <authorList>
            <person name="Nowell W R."/>
        </authorList>
    </citation>
    <scope>NUCLEOTIDE SEQUENCE</scope>
</reference>
<evidence type="ECO:0000313" key="4">
    <source>
        <dbReference type="EMBL" id="CAF1124826.1"/>
    </source>
</evidence>
<sequence length="571" mass="67484">MALINIGPKTWFDYFPNEIIFHIFEYLSTNDIIYTFFYFNRRLNNLLLKNQGYFAHMKLITTSLNMWKHIRPIVASYVQSMHITTIDLPIPLRFFPNLKSIIISLPYDFPDEQLYIILNSDQFKNLHTFKIKQIETFHDRVLDYRNLGNDSYLLNEIILQTNILTTIFNNRNSLKTFEYSPIILPFRMFNKNRFQTNYSLHSLTLAITYFDDIFFWIKYTPNLKYLNVQSRVPYDHENSLNKIDAKLEYLYLKLNYDHGHNEEIWPTGIDFIQLKNGIIQFSSSLICLSLNLVDSNIRPRHEFPFKGDKLKALLSSMTKLKRFHFYAQLNGCDYISEDILSRFKDHHWSFGTHENYIYTLPFHFDYLHCFKHLNDIKSNNQKILKTNPRIWHHVKTIALSYESICDESLMQYLKIMMPNLTTIKFDAFEFNDIKNLFVRSNIQLTNVTTVRIKGFLMEIGKDWLINALPNLKHLILCNIELPSIETKFEAHNIVRWVLKASSWILVVDNITRSPGNSSTTFNYPTDVTLDPMGNVYITHASNNRIQFFMSGQSEGTIIVGITNTSQFIRSR</sequence>
<accession>A0A814QVJ2</accession>
<evidence type="ECO:0000313" key="5">
    <source>
        <dbReference type="Proteomes" id="UP000663864"/>
    </source>
</evidence>
<keyword evidence="1" id="KW-0677">Repeat</keyword>
<dbReference type="Proteomes" id="UP000663864">
    <property type="component" value="Unassembled WGS sequence"/>
</dbReference>
<gene>
    <name evidence="4" type="ORF">ZHD862_LOCUS18828</name>
</gene>
<evidence type="ECO:0000256" key="1">
    <source>
        <dbReference type="ARBA" id="ARBA00022737"/>
    </source>
</evidence>
<evidence type="ECO:0000256" key="2">
    <source>
        <dbReference type="PROSITE-ProRule" id="PRU00504"/>
    </source>
</evidence>